<evidence type="ECO:0000256" key="1">
    <source>
        <dbReference type="SAM" id="MobiDB-lite"/>
    </source>
</evidence>
<name>A0AAD4XSV1_9MAGN</name>
<keyword evidence="3" id="KW-1185">Reference proteome</keyword>
<feature type="region of interest" description="Disordered" evidence="1">
    <location>
        <begin position="1"/>
        <end position="22"/>
    </location>
</feature>
<sequence length="195" mass="21484">MFCDDHDDGNTYYKNEESDDEYGSIDRPAFYVEWDPDFASGPLEDGLYRVESCTNSKFEKPSRDLEYTFLADPKQRLESVSTAELGSASAAKVEAALLMKEEKVTNDSFGGEKQKLCLETEEIGIPSIIKSSDIGETSSFPEFSNFRADTSSSSSFPIPTADLHAQMKDPAMRQCILADPSGVSAHMLVETGTTE</sequence>
<comment type="caution">
    <text evidence="2">The sequence shown here is derived from an EMBL/GenBank/DDBJ whole genome shotgun (WGS) entry which is preliminary data.</text>
</comment>
<evidence type="ECO:0000313" key="2">
    <source>
        <dbReference type="EMBL" id="KAI3953063.1"/>
    </source>
</evidence>
<gene>
    <name evidence="2" type="ORF">MKW98_020258</name>
</gene>
<organism evidence="2 3">
    <name type="scientific">Papaver atlanticum</name>
    <dbReference type="NCBI Taxonomy" id="357466"/>
    <lineage>
        <taxon>Eukaryota</taxon>
        <taxon>Viridiplantae</taxon>
        <taxon>Streptophyta</taxon>
        <taxon>Embryophyta</taxon>
        <taxon>Tracheophyta</taxon>
        <taxon>Spermatophyta</taxon>
        <taxon>Magnoliopsida</taxon>
        <taxon>Ranunculales</taxon>
        <taxon>Papaveraceae</taxon>
        <taxon>Papaveroideae</taxon>
        <taxon>Papaver</taxon>
    </lineage>
</organism>
<accession>A0AAD4XSV1</accession>
<dbReference type="Proteomes" id="UP001202328">
    <property type="component" value="Unassembled WGS sequence"/>
</dbReference>
<evidence type="ECO:0000313" key="3">
    <source>
        <dbReference type="Proteomes" id="UP001202328"/>
    </source>
</evidence>
<protein>
    <submittedName>
        <fullName evidence="2">Uncharacterized protein</fullName>
    </submittedName>
</protein>
<dbReference type="EMBL" id="JAJJMB010002072">
    <property type="protein sequence ID" value="KAI3953063.1"/>
    <property type="molecule type" value="Genomic_DNA"/>
</dbReference>
<proteinExistence type="predicted"/>
<reference evidence="2" key="1">
    <citation type="submission" date="2022-04" db="EMBL/GenBank/DDBJ databases">
        <title>A functionally conserved STORR gene fusion in Papaver species that diverged 16.8 million years ago.</title>
        <authorList>
            <person name="Catania T."/>
        </authorList>
    </citation>
    <scope>NUCLEOTIDE SEQUENCE</scope>
    <source>
        <strain evidence="2">S-188037</strain>
    </source>
</reference>
<dbReference type="AlphaFoldDB" id="A0AAD4XSV1"/>